<comment type="caution">
    <text evidence="2">The sequence shown here is derived from an EMBL/GenBank/DDBJ whole genome shotgun (WGS) entry which is preliminary data.</text>
</comment>
<sequence>MQLQWRRDCTMLRGSWCSFPIELKTAHSINILSLENQMDAKLIFSKRVDELRAIKASGTDCAERIKAAEIIKDNWLNVLSKIESAQKSDERVSEVTADCKSEELKCEESKISPVHQNPRWIDSKDGTSNFDKNEDRAPKFNKNERIETNAYFQIEFPTKYGEIVLVVGNNEKLGNWDPKRGFHLGWTDGNIWKGIASFNDIDHSVLHYKYVVKKDDWFIWQDNEEWNNILQSRLENCNIEFNLHYWTRHGETICVSGNHDKLGNWDPNRAFKLKWNDGGLWSNYISIRKEDLHSIEYKYLLKKWDGNIWEYGKSRKINCSEISASKKVFDWWQVEKKSFIDSVLSGISGIFKP</sequence>
<feature type="domain" description="CBM20" evidence="1">
    <location>
        <begin position="231"/>
        <end position="334"/>
    </location>
</feature>
<evidence type="ECO:0000313" key="2">
    <source>
        <dbReference type="EMBL" id="CAG9320440.1"/>
    </source>
</evidence>
<dbReference type="InterPro" id="IPR002044">
    <property type="entry name" value="CBM20"/>
</dbReference>
<dbReference type="EMBL" id="CAJZBQ010000025">
    <property type="protein sequence ID" value="CAG9320440.1"/>
    <property type="molecule type" value="Genomic_DNA"/>
</dbReference>
<keyword evidence="3" id="KW-1185">Reference proteome</keyword>
<evidence type="ECO:0000313" key="3">
    <source>
        <dbReference type="Proteomes" id="UP001162131"/>
    </source>
</evidence>
<dbReference type="GO" id="GO:2001070">
    <property type="term" value="F:starch binding"/>
    <property type="evidence" value="ECO:0007669"/>
    <property type="project" value="InterPro"/>
</dbReference>
<dbReference type="GO" id="GO:0016020">
    <property type="term" value="C:membrane"/>
    <property type="evidence" value="ECO:0007669"/>
    <property type="project" value="TreeGrafter"/>
</dbReference>
<evidence type="ECO:0000259" key="1">
    <source>
        <dbReference type="PROSITE" id="PS51166"/>
    </source>
</evidence>
<dbReference type="PANTHER" id="PTHR15048:SF0">
    <property type="entry name" value="STARCH-BINDING DOMAIN-CONTAINING PROTEIN 1"/>
    <property type="match status" value="1"/>
</dbReference>
<dbReference type="SMART" id="SM01065">
    <property type="entry name" value="CBM_2"/>
    <property type="match status" value="2"/>
</dbReference>
<dbReference type="PANTHER" id="PTHR15048">
    <property type="entry name" value="STARCH-BINDING DOMAIN-CONTAINING PROTEIN 1"/>
    <property type="match status" value="1"/>
</dbReference>
<dbReference type="AlphaFoldDB" id="A0AAU9J557"/>
<accession>A0AAU9J557</accession>
<proteinExistence type="predicted"/>
<gene>
    <name evidence="2" type="ORF">BSTOLATCC_MIC26355</name>
</gene>
<dbReference type="InterPro" id="IPR013783">
    <property type="entry name" value="Ig-like_fold"/>
</dbReference>
<name>A0AAU9J557_9CILI</name>
<dbReference type="CDD" id="cd05467">
    <property type="entry name" value="CBM20"/>
    <property type="match status" value="1"/>
</dbReference>
<organism evidence="2 3">
    <name type="scientific">Blepharisma stoltei</name>
    <dbReference type="NCBI Taxonomy" id="1481888"/>
    <lineage>
        <taxon>Eukaryota</taxon>
        <taxon>Sar</taxon>
        <taxon>Alveolata</taxon>
        <taxon>Ciliophora</taxon>
        <taxon>Postciliodesmatophora</taxon>
        <taxon>Heterotrichea</taxon>
        <taxon>Heterotrichida</taxon>
        <taxon>Blepharismidae</taxon>
        <taxon>Blepharisma</taxon>
    </lineage>
</organism>
<feature type="domain" description="CBM20" evidence="1">
    <location>
        <begin position="142"/>
        <end position="230"/>
    </location>
</feature>
<reference evidence="2" key="1">
    <citation type="submission" date="2021-09" db="EMBL/GenBank/DDBJ databases">
        <authorList>
            <consortium name="AG Swart"/>
            <person name="Singh M."/>
            <person name="Singh A."/>
            <person name="Seah K."/>
            <person name="Emmerich C."/>
        </authorList>
    </citation>
    <scope>NUCLEOTIDE SEQUENCE</scope>
    <source>
        <strain evidence="2">ATCC30299</strain>
    </source>
</reference>
<protein>
    <recommendedName>
        <fullName evidence="1">CBM20 domain-containing protein</fullName>
    </recommendedName>
</protein>
<dbReference type="SUPFAM" id="SSF49452">
    <property type="entry name" value="Starch-binding domain-like"/>
    <property type="match status" value="2"/>
</dbReference>
<dbReference type="Proteomes" id="UP001162131">
    <property type="component" value="Unassembled WGS sequence"/>
</dbReference>
<dbReference type="Gene3D" id="2.60.40.10">
    <property type="entry name" value="Immunoglobulins"/>
    <property type="match status" value="2"/>
</dbReference>
<dbReference type="InterPro" id="IPR013784">
    <property type="entry name" value="Carb-bd-like_fold"/>
</dbReference>
<dbReference type="PROSITE" id="PS51166">
    <property type="entry name" value="CBM20"/>
    <property type="match status" value="2"/>
</dbReference>
<dbReference type="Pfam" id="PF00686">
    <property type="entry name" value="CBM_20"/>
    <property type="match status" value="2"/>
</dbReference>